<reference evidence="4 5" key="1">
    <citation type="submission" date="2018-06" db="EMBL/GenBank/DDBJ databases">
        <title>Genomic Encyclopedia of Type Strains, Phase IV (KMG-IV): sequencing the most valuable type-strain genomes for metagenomic binning, comparative biology and taxonomic classification.</title>
        <authorList>
            <person name="Goeker M."/>
        </authorList>
    </citation>
    <scope>NUCLEOTIDE SEQUENCE [LARGE SCALE GENOMIC DNA]</scope>
    <source>
        <strain evidence="4 5">DSM 25520</strain>
    </source>
</reference>
<sequence length="207" mass="22472">MKSALAVFAEKGPDLPVIEDFIAAAGVARGTFYNYFRTTGELLAALTGAMSDEVLAVVDAEVLKFDDPAVRICTGTRLYVGMACRYPIWGMFLARIGSRHAVRGKLLDTYLTRDIETGVQAKRFAVPNAVVVRDIILGSIFFGLETILTEPSIENHVEEMMYVVLHGIGLSKEEARAIAFMPLPETGTVFGPILSTLKETGIGRASI</sequence>
<protein>
    <submittedName>
        <fullName evidence="4">TetR family transcriptional regulator</fullName>
    </submittedName>
</protein>
<dbReference type="Proteomes" id="UP000253628">
    <property type="component" value="Unassembled WGS sequence"/>
</dbReference>
<comment type="caution">
    <text evidence="4">The sequence shown here is derived from an EMBL/GenBank/DDBJ whole genome shotgun (WGS) entry which is preliminary data.</text>
</comment>
<gene>
    <name evidence="4" type="ORF">DFR37_11321</name>
</gene>
<feature type="DNA-binding region" description="H-T-H motif" evidence="2">
    <location>
        <begin position="17"/>
        <end position="36"/>
    </location>
</feature>
<dbReference type="Pfam" id="PF21306">
    <property type="entry name" value="TetR_C_40"/>
    <property type="match status" value="1"/>
</dbReference>
<dbReference type="Gene3D" id="1.10.357.10">
    <property type="entry name" value="Tetracycline Repressor, domain 2"/>
    <property type="match status" value="1"/>
</dbReference>
<dbReference type="EMBL" id="QNRQ01000013">
    <property type="protein sequence ID" value="RBP36190.1"/>
    <property type="molecule type" value="Genomic_DNA"/>
</dbReference>
<dbReference type="InterPro" id="IPR009057">
    <property type="entry name" value="Homeodomain-like_sf"/>
</dbReference>
<dbReference type="InterPro" id="IPR049513">
    <property type="entry name" value="TetR_C_40"/>
</dbReference>
<dbReference type="AlphaFoldDB" id="A0A366H493"/>
<evidence type="ECO:0000313" key="4">
    <source>
        <dbReference type="EMBL" id="RBP36190.1"/>
    </source>
</evidence>
<feature type="domain" description="HTH tetR-type" evidence="3">
    <location>
        <begin position="1"/>
        <end position="54"/>
    </location>
</feature>
<dbReference type="Pfam" id="PF00440">
    <property type="entry name" value="TetR_N"/>
    <property type="match status" value="1"/>
</dbReference>
<dbReference type="SUPFAM" id="SSF46689">
    <property type="entry name" value="Homeodomain-like"/>
    <property type="match status" value="1"/>
</dbReference>
<name>A0A366H493_9BURK</name>
<accession>A0A366H493</accession>
<proteinExistence type="predicted"/>
<evidence type="ECO:0000256" key="1">
    <source>
        <dbReference type="ARBA" id="ARBA00023125"/>
    </source>
</evidence>
<dbReference type="InterPro" id="IPR001647">
    <property type="entry name" value="HTH_TetR"/>
</dbReference>
<dbReference type="OrthoDB" id="9809772at2"/>
<evidence type="ECO:0000259" key="3">
    <source>
        <dbReference type="PROSITE" id="PS50977"/>
    </source>
</evidence>
<evidence type="ECO:0000313" key="5">
    <source>
        <dbReference type="Proteomes" id="UP000253628"/>
    </source>
</evidence>
<keyword evidence="5" id="KW-1185">Reference proteome</keyword>
<evidence type="ECO:0000256" key="2">
    <source>
        <dbReference type="PROSITE-ProRule" id="PRU00335"/>
    </source>
</evidence>
<dbReference type="PROSITE" id="PS50977">
    <property type="entry name" value="HTH_TETR_2"/>
    <property type="match status" value="1"/>
</dbReference>
<keyword evidence="1 2" id="KW-0238">DNA-binding</keyword>
<dbReference type="GO" id="GO:0003677">
    <property type="term" value="F:DNA binding"/>
    <property type="evidence" value="ECO:0007669"/>
    <property type="project" value="UniProtKB-UniRule"/>
</dbReference>
<organism evidence="4 5">
    <name type="scientific">Eoetvoesiella caeni</name>
    <dbReference type="NCBI Taxonomy" id="645616"/>
    <lineage>
        <taxon>Bacteria</taxon>
        <taxon>Pseudomonadati</taxon>
        <taxon>Pseudomonadota</taxon>
        <taxon>Betaproteobacteria</taxon>
        <taxon>Burkholderiales</taxon>
        <taxon>Alcaligenaceae</taxon>
        <taxon>Eoetvoesiella</taxon>
    </lineage>
</organism>